<evidence type="ECO:0000313" key="1">
    <source>
        <dbReference type="EMBL" id="MTV88122.1"/>
    </source>
</evidence>
<dbReference type="InterPro" id="IPR029044">
    <property type="entry name" value="Nucleotide-diphossugar_trans"/>
</dbReference>
<protein>
    <recommendedName>
        <fullName evidence="3">Glycosyltransferase family 8 protein</fullName>
    </recommendedName>
</protein>
<dbReference type="Gene3D" id="3.90.550.10">
    <property type="entry name" value="Spore Coat Polysaccharide Biosynthesis Protein SpsA, Chain A"/>
    <property type="match status" value="1"/>
</dbReference>
<dbReference type="AlphaFoldDB" id="A0A6I3U835"/>
<evidence type="ECO:0008006" key="3">
    <source>
        <dbReference type="Google" id="ProtNLM"/>
    </source>
</evidence>
<feature type="non-terminal residue" evidence="1">
    <location>
        <position position="1"/>
    </location>
</feature>
<gene>
    <name evidence="1" type="ORF">GM543_11650</name>
</gene>
<proteinExistence type="predicted"/>
<dbReference type="EMBL" id="WNHX01000311">
    <property type="protein sequence ID" value="MTV88122.1"/>
    <property type="molecule type" value="Genomic_DNA"/>
</dbReference>
<sequence length="147" mass="17339">DDWLELGRAYNLQVGHDIVALYNNWQEHLAFNDKPVVIHFTTYRKPWTTLTANRYRDLWWEFHDLEWSQILQHHMGEFELISPLDKEFSCLTLTNSQDLEGIEELVTALPEVVFHIAAWTDMGDKLKKLAVYNNVRLHPQIVPPVLD</sequence>
<name>A0A6I3U835_STREE</name>
<dbReference type="Proteomes" id="UP000469505">
    <property type="component" value="Unassembled WGS sequence"/>
</dbReference>
<dbReference type="SUPFAM" id="SSF53448">
    <property type="entry name" value="Nucleotide-diphospho-sugar transferases"/>
    <property type="match status" value="1"/>
</dbReference>
<evidence type="ECO:0000313" key="2">
    <source>
        <dbReference type="Proteomes" id="UP000469505"/>
    </source>
</evidence>
<organism evidence="1 2">
    <name type="scientific">Streptococcus pneumoniae</name>
    <dbReference type="NCBI Taxonomy" id="1313"/>
    <lineage>
        <taxon>Bacteria</taxon>
        <taxon>Bacillati</taxon>
        <taxon>Bacillota</taxon>
        <taxon>Bacilli</taxon>
        <taxon>Lactobacillales</taxon>
        <taxon>Streptococcaceae</taxon>
        <taxon>Streptococcus</taxon>
    </lineage>
</organism>
<reference evidence="1 2" key="1">
    <citation type="submission" date="2019-11" db="EMBL/GenBank/DDBJ databases">
        <title>Growth characteristics of pneumococcus vary with the chemical composition of the capsule and with environmental conditions.</title>
        <authorList>
            <person name="Tothpal A."/>
            <person name="Desobry K."/>
            <person name="Joshi S."/>
            <person name="Wyllie A.L."/>
            <person name="Weinberger D.M."/>
        </authorList>
    </citation>
    <scope>NUCLEOTIDE SEQUENCE [LARGE SCALE GENOMIC DNA]</scope>
    <source>
        <strain evidence="2">pnumococcus35B</strain>
    </source>
</reference>
<feature type="non-terminal residue" evidence="1">
    <location>
        <position position="147"/>
    </location>
</feature>
<accession>A0A6I3U835</accession>
<comment type="caution">
    <text evidence="1">The sequence shown here is derived from an EMBL/GenBank/DDBJ whole genome shotgun (WGS) entry which is preliminary data.</text>
</comment>